<proteinExistence type="predicted"/>
<sequence length="122" mass="12786">MNPSHATRRIVLVVSGALLAFGCNLVVGSYDFRDDPLTSSEPDGSGGQDASGRDAQPDVIDCNVDLSNQCYPCEPSTNEQLLNACTDGTCIPFDRSRITARLLPDGALPPIPDGGVPEGGPR</sequence>
<evidence type="ECO:0000313" key="2">
    <source>
        <dbReference type="EMBL" id="AKU94277.1"/>
    </source>
</evidence>
<gene>
    <name evidence="2" type="ORF">AKJ09_00941</name>
</gene>
<dbReference type="STRING" id="1391654.AKJ09_00941"/>
<accession>A0A0K1PL87</accession>
<dbReference type="KEGG" id="llu:AKJ09_00941"/>
<feature type="region of interest" description="Disordered" evidence="1">
    <location>
        <begin position="34"/>
        <end position="58"/>
    </location>
</feature>
<evidence type="ECO:0000313" key="3">
    <source>
        <dbReference type="Proteomes" id="UP000064967"/>
    </source>
</evidence>
<dbReference type="EMBL" id="CP012333">
    <property type="protein sequence ID" value="AKU94277.1"/>
    <property type="molecule type" value="Genomic_DNA"/>
</dbReference>
<organism evidence="2 3">
    <name type="scientific">Labilithrix luteola</name>
    <dbReference type="NCBI Taxonomy" id="1391654"/>
    <lineage>
        <taxon>Bacteria</taxon>
        <taxon>Pseudomonadati</taxon>
        <taxon>Myxococcota</taxon>
        <taxon>Polyangia</taxon>
        <taxon>Polyangiales</taxon>
        <taxon>Labilitrichaceae</taxon>
        <taxon>Labilithrix</taxon>
    </lineage>
</organism>
<evidence type="ECO:0000256" key="1">
    <source>
        <dbReference type="SAM" id="MobiDB-lite"/>
    </source>
</evidence>
<name>A0A0K1PL87_9BACT</name>
<dbReference type="AlphaFoldDB" id="A0A0K1PL87"/>
<dbReference type="OrthoDB" id="5526512at2"/>
<dbReference type="Proteomes" id="UP000064967">
    <property type="component" value="Chromosome"/>
</dbReference>
<protein>
    <submittedName>
        <fullName evidence="2">Uncharacterized protein</fullName>
    </submittedName>
</protein>
<dbReference type="RefSeq" id="WP_146645898.1">
    <property type="nucleotide sequence ID" value="NZ_CP012333.1"/>
</dbReference>
<feature type="region of interest" description="Disordered" evidence="1">
    <location>
        <begin position="102"/>
        <end position="122"/>
    </location>
</feature>
<keyword evidence="3" id="KW-1185">Reference proteome</keyword>
<reference evidence="2 3" key="1">
    <citation type="submission" date="2015-08" db="EMBL/GenBank/DDBJ databases">
        <authorList>
            <person name="Babu N.S."/>
            <person name="Beckwith C.J."/>
            <person name="Beseler K.G."/>
            <person name="Brison A."/>
            <person name="Carone J.V."/>
            <person name="Caskin T.P."/>
            <person name="Diamond M."/>
            <person name="Durham M.E."/>
            <person name="Foxe J.M."/>
            <person name="Go M."/>
            <person name="Henderson B.A."/>
            <person name="Jones I.B."/>
            <person name="McGettigan J.A."/>
            <person name="Micheletti S.J."/>
            <person name="Nasrallah M.E."/>
            <person name="Ortiz D."/>
            <person name="Piller C.R."/>
            <person name="Privatt S.R."/>
            <person name="Schneider S.L."/>
            <person name="Sharp S."/>
            <person name="Smith T.C."/>
            <person name="Stanton J.D."/>
            <person name="Ullery H.E."/>
            <person name="Wilson R.J."/>
            <person name="Serrano M.G."/>
            <person name="Buck G."/>
            <person name="Lee V."/>
            <person name="Wang Y."/>
            <person name="Carvalho R."/>
            <person name="Voegtly L."/>
            <person name="Shi R."/>
            <person name="Duckworth R."/>
            <person name="Johnson A."/>
            <person name="Loviza R."/>
            <person name="Walstead R."/>
            <person name="Shah Z."/>
            <person name="Kiflezghi M."/>
            <person name="Wade K."/>
            <person name="Ball S.L."/>
            <person name="Bradley K.W."/>
            <person name="Asai D.J."/>
            <person name="Bowman C.A."/>
            <person name="Russell D.A."/>
            <person name="Pope W.H."/>
            <person name="Jacobs-Sera D."/>
            <person name="Hendrix R.W."/>
            <person name="Hatfull G.F."/>
        </authorList>
    </citation>
    <scope>NUCLEOTIDE SEQUENCE [LARGE SCALE GENOMIC DNA]</scope>
    <source>
        <strain evidence="2 3">DSM 27648</strain>
    </source>
</reference>